<reference evidence="3" key="1">
    <citation type="submission" date="2023-07" db="EMBL/GenBank/DDBJ databases">
        <title>Genome content predicts the carbon catabolic preferences of heterotrophic bacteria.</title>
        <authorList>
            <person name="Gralka M."/>
        </authorList>
    </citation>
    <scope>NUCLEOTIDE SEQUENCE</scope>
    <source>
        <strain evidence="3">I2M16</strain>
    </source>
</reference>
<dbReference type="Pfam" id="PF02514">
    <property type="entry name" value="CobN-Mg_chel"/>
    <property type="match status" value="3"/>
</dbReference>
<evidence type="ECO:0000259" key="2">
    <source>
        <dbReference type="Pfam" id="PF02514"/>
    </source>
</evidence>
<organism evidence="3 4">
    <name type="scientific">Neptunomonas phycophila</name>
    <dbReference type="NCBI Taxonomy" id="1572645"/>
    <lineage>
        <taxon>Bacteria</taxon>
        <taxon>Pseudomonadati</taxon>
        <taxon>Pseudomonadota</taxon>
        <taxon>Gammaproteobacteria</taxon>
        <taxon>Oceanospirillales</taxon>
        <taxon>Oceanospirillaceae</taxon>
        <taxon>Neptunomonas</taxon>
    </lineage>
</organism>
<dbReference type="CDD" id="cd10150">
    <property type="entry name" value="CobN_like"/>
    <property type="match status" value="1"/>
</dbReference>
<evidence type="ECO:0000256" key="1">
    <source>
        <dbReference type="SAM" id="SignalP"/>
    </source>
</evidence>
<feature type="domain" description="CobN/magnesium chelatase" evidence="2">
    <location>
        <begin position="581"/>
        <end position="846"/>
    </location>
</feature>
<dbReference type="EMBL" id="JAUOPG010000004">
    <property type="protein sequence ID" value="MDO6453427.1"/>
    <property type="molecule type" value="Genomic_DNA"/>
</dbReference>
<dbReference type="PANTHER" id="PTHR44119">
    <property type="entry name" value="MAGNESIUM-CHELATASE SUBUNIT CHLH, CHLOROPLASTIC"/>
    <property type="match status" value="1"/>
</dbReference>
<feature type="domain" description="CobN/magnesium chelatase" evidence="2">
    <location>
        <begin position="164"/>
        <end position="506"/>
    </location>
</feature>
<gene>
    <name evidence="3" type="ORF">Q4490_07600</name>
</gene>
<name>A0AAW7XK42_9GAMM</name>
<dbReference type="PANTHER" id="PTHR44119:SF4">
    <property type="entry name" value="AEROBIC COBALTOCHELATASE SUBUNIT COBN"/>
    <property type="match status" value="1"/>
</dbReference>
<keyword evidence="1" id="KW-0732">Signal</keyword>
<accession>A0AAW7XK42</accession>
<evidence type="ECO:0000313" key="3">
    <source>
        <dbReference type="EMBL" id="MDO6453427.1"/>
    </source>
</evidence>
<protein>
    <submittedName>
        <fullName evidence="3">Cobaltochelatase subunit CobN</fullName>
    </submittedName>
</protein>
<comment type="caution">
    <text evidence="3">The sequence shown here is derived from an EMBL/GenBank/DDBJ whole genome shotgun (WGS) entry which is preliminary data.</text>
</comment>
<sequence>MIKLFSLCVLLCLTLPAYAASLLAITSAANVPELVSGAHRFLKAQPSDQIIIRSTDQWKQLSRHEQASLLSNADIVFAAGVFGEPVARLQAALDAGEMRSFVALHSDRSLVLQSHIMGRRLLNNDADLDALMGHPSLDQSPMEWMTQHVAKHRNAQEWLQARLFWLGRDSYNMEGLFYHLSHLATQKQVDEATRFLPHLISPIRVVYQGETTDYRTFDMSVKPRWVVVMDYETGDRQGDKSVNEAMCTAIEQRDSSLGCLSLLASWGDASVAALEWLTEHDSSLAAIISLQSFVMGGSTGREQASQLLSQLNVPVIAALRLNDMSEQAWRLSEEGLPWDSVHYRVAMPELQGIGQSIIVAAKGAERVDQQTGAALAVITPIKGQIEILARRVERWSHLQQTANADKKIAIIYYNHPPGRHNIGADNLNVPESLFGILSSLKAAGYQTGELPENAEALLDLLQEQGVNLPEDGEALRTMATKVATVSPDQYSTWFSSLPESLRNEMQYGPLGYLHSAFKQAQQLENSETGRQMMRRVISDLKHAVEGADHKGRERVLSLLNQLEAIYETPELTDKVWHSAKEHIDAIVEQQIEGIRGWGAPPGNVMVSGGQLVLPGLQFGNVFIGPQPPRGWELNEELLHANLSFPPPHQYLAFYQWLQKEFKADALVHVGRHSTYEFLPRHRVGMSPEDYPAAIVDDLPSVYPYIVDGVGEGIQAKRRGQAIMVDHLTPPLDSTELYDQLLALRQLIESYEAAPDTAVAMRQRAIAEIRALVAQLHLEDELTASMAGELTVRGLTRFDEVDDTLLVHEVGHYLTGLQESFMPLGLHRFGQAWSAEAVDTMLASMGQQSSLADNVRTQLKASPAAEMSALLAGLSGEFIEPGKGNDPIRTPEVLPTGRNFFALDGSLIPTKLGYQVGVTLAQKANQQEGIAHTDQDADSIVLWASDVVRDEGALITFGFDRLGIKPVWNSRGIVKGLARVDLNAASNNPDRSPRIRHDIVFTTSGLFRDLYGAQIIWLEQAVLMALDASANTIRSQYPALDYALTTALAPLGDLQQPGDDPLSRNRLAARWVRDAQAALNQGMPVEQAAVQATYRIFGTAPGAYGAGINRLVERSGAWQDRQELASTYLLRMGHVYGRNLQGEAKQSLFKQRLQTVGQTYLGRASNLYGLIDNNDAFDYLGGLNLAVETFSGQIPKGFVLSHADSQNIQVEPLQVALLSELRGRFLNPQWIEPLMQEGYAGARTMGSEFIEYLWGWQVTSPDLIKSWAWDEVKRVYIDDGLELELDTFLSQGQNVHVKSNMLAVMLVAAHKEFWQADQETITRLANEFTDLVLENGLPGSGHTSPSHPMFGWLESYVEPASYQKLQALLTKAQTELAPQPQASVNIASRITEVDINTTEAQKDAKNPQTSQTEDHAITESDALYFGLFAATLLMLWGYWRGSHSGMPKPTSRRD</sequence>
<dbReference type="InterPro" id="IPR003672">
    <property type="entry name" value="CobN/Mg_chltase"/>
</dbReference>
<proteinExistence type="predicted"/>
<feature type="signal peptide" evidence="1">
    <location>
        <begin position="1"/>
        <end position="19"/>
    </location>
</feature>
<evidence type="ECO:0000313" key="4">
    <source>
        <dbReference type="Proteomes" id="UP001169862"/>
    </source>
</evidence>
<feature type="domain" description="CobN/magnesium chelatase" evidence="2">
    <location>
        <begin position="849"/>
        <end position="1320"/>
    </location>
</feature>
<dbReference type="RefSeq" id="WP_303549673.1">
    <property type="nucleotide sequence ID" value="NZ_JAUOPG010000004.1"/>
</dbReference>
<dbReference type="Proteomes" id="UP001169862">
    <property type="component" value="Unassembled WGS sequence"/>
</dbReference>
<feature type="chain" id="PRO_5043420561" evidence="1">
    <location>
        <begin position="20"/>
        <end position="1453"/>
    </location>
</feature>